<evidence type="ECO:0000313" key="3">
    <source>
        <dbReference type="EMBL" id="AIB14396.1"/>
    </source>
</evidence>
<proteinExistence type="predicted"/>
<evidence type="ECO:0000256" key="1">
    <source>
        <dbReference type="PROSITE-ProRule" id="PRU00169"/>
    </source>
</evidence>
<dbReference type="GO" id="GO:0000160">
    <property type="term" value="P:phosphorelay signal transduction system"/>
    <property type="evidence" value="ECO:0007669"/>
    <property type="project" value="InterPro"/>
</dbReference>
<evidence type="ECO:0000313" key="9">
    <source>
        <dbReference type="Proteomes" id="UP000325333"/>
    </source>
</evidence>
<dbReference type="InterPro" id="IPR001789">
    <property type="entry name" value="Sig_transdc_resp-reg_receiver"/>
</dbReference>
<evidence type="ECO:0000313" key="5">
    <source>
        <dbReference type="EMBL" id="MFL7902034.1"/>
    </source>
</evidence>
<evidence type="ECO:0000313" key="10">
    <source>
        <dbReference type="Proteomes" id="UP001628281"/>
    </source>
</evidence>
<dbReference type="OrthoDB" id="582170at2"/>
<geneLocation type="plasmid" evidence="6">
    <name>p11unnamed</name>
</geneLocation>
<dbReference type="AlphaFoldDB" id="A0A2K1FXY3"/>
<accession>A0A2K1FXY3</accession>
<protein>
    <submittedName>
        <fullName evidence="6">Response regulator</fullName>
    </submittedName>
</protein>
<dbReference type="SUPFAM" id="SSF52172">
    <property type="entry name" value="CheY-like"/>
    <property type="match status" value="1"/>
</dbReference>
<geneLocation type="plasmid" evidence="3 7">
    <name>AbAZ39_p1</name>
</geneLocation>
<name>A0A2K1FXY3_9PROT</name>
<dbReference type="Proteomes" id="UP000027186">
    <property type="component" value="Plasmid AbAZ39_p1"/>
</dbReference>
<evidence type="ECO:0000259" key="2">
    <source>
        <dbReference type="PROSITE" id="PS50110"/>
    </source>
</evidence>
<gene>
    <name evidence="3" type="ORF">ABAZ39_20995</name>
    <name evidence="5" type="ORF">ACJ41P_12935</name>
    <name evidence="6" type="ORF">C1S70_18960</name>
    <name evidence="4" type="ORF">FH063_002860</name>
</gene>
<reference evidence="4 9" key="3">
    <citation type="submission" date="2019-07" db="EMBL/GenBank/DDBJ databases">
        <title>Genome sequencing of the stress-tolerant strain Azospirillum brasilense Az19.</title>
        <authorList>
            <person name="Maroniche G.A."/>
            <person name="Garcia J.E."/>
            <person name="Pagnussat L."/>
            <person name="Amenta M."/>
            <person name="Creus C.M."/>
        </authorList>
    </citation>
    <scope>NUCLEOTIDE SEQUENCE [LARGE SCALE GENOMIC DNA]</scope>
    <source>
        <strain evidence="4 9">Az19</strain>
    </source>
</reference>
<evidence type="ECO:0000313" key="8">
    <source>
        <dbReference type="Proteomes" id="UP000236268"/>
    </source>
</evidence>
<keyword evidence="6" id="KW-0614">Plasmid</keyword>
<feature type="domain" description="Response regulatory" evidence="2">
    <location>
        <begin position="9"/>
        <end position="121"/>
    </location>
</feature>
<dbReference type="InterPro" id="IPR011006">
    <property type="entry name" value="CheY-like_superfamily"/>
</dbReference>
<keyword evidence="10" id="KW-1185">Reference proteome</keyword>
<sequence>MAVVLKGLRVLVVEDRGLIAGKITRALETAECVPVGPASTLKAGFDLLTSEGDGLGAAVLDIDLRGELVYPLAEALRARCVPMIFVTGFAASAIPEPWTTVHHISKPFRDTKLLTCLKAALSGRPAQPAPSPAVLSDAYSRAVATVLETRNLIEETRILLPKRGAPEQN</sequence>
<reference evidence="3 7" key="1">
    <citation type="journal article" date="2014" name="Genome Announc.">
        <title>Complete Genome Sequence of the Model Rhizosphere Strain Azospirillum brasilense Az39, Successfully Applied in Agriculture.</title>
        <authorList>
            <person name="Rivera D."/>
            <person name="Revale S."/>
            <person name="Molina R."/>
            <person name="Gualpa J."/>
            <person name="Puente M."/>
            <person name="Maroniche G."/>
            <person name="Paris G."/>
            <person name="Baker D."/>
            <person name="Clavijo B."/>
            <person name="McLay K."/>
            <person name="Spaepen S."/>
            <person name="Perticari A."/>
            <person name="Vazquez M."/>
            <person name="Wisniewski-Dye F."/>
            <person name="Watkins C."/>
            <person name="Martinez-Abarca F."/>
            <person name="Vanderleyden J."/>
            <person name="Cassan F."/>
        </authorList>
    </citation>
    <scope>NUCLEOTIDE SEQUENCE [LARGE SCALE GENOMIC DNA]</scope>
    <source>
        <strain evidence="3 7">Az39</strain>
        <plasmid evidence="3">AbAZ39_p1</plasmid>
    </source>
</reference>
<dbReference type="EMBL" id="JBJLSN010000014">
    <property type="protein sequence ID" value="MFL7902034.1"/>
    <property type="molecule type" value="Genomic_DNA"/>
</dbReference>
<dbReference type="SMART" id="SM00448">
    <property type="entry name" value="REC"/>
    <property type="match status" value="1"/>
</dbReference>
<reference evidence="5 10" key="4">
    <citation type="submission" date="2024-11" db="EMBL/GenBank/DDBJ databases">
        <title>Draft genome sequences of two bacteria associated to sugarcane roots in Colombia.</title>
        <authorList>
            <person name="Pardo-Diaz S."/>
            <person name="Masmela-Mendoza J."/>
            <person name="Delgadillo-Duran P."/>
            <person name="Bautista E.J."/>
            <person name="Rojas-Tapias D.F."/>
        </authorList>
    </citation>
    <scope>NUCLEOTIDE SEQUENCE [LARGE SCALE GENOMIC DNA]</scope>
    <source>
        <strain evidence="5 10">Ap18</strain>
    </source>
</reference>
<accession>A0A060DK29</accession>
<dbReference type="Proteomes" id="UP000325333">
    <property type="component" value="Unassembled WGS sequence"/>
</dbReference>
<keyword evidence="1" id="KW-0597">Phosphoprotein</keyword>
<dbReference type="PROSITE" id="PS50110">
    <property type="entry name" value="RESPONSE_REGULATORY"/>
    <property type="match status" value="1"/>
</dbReference>
<dbReference type="Proteomes" id="UP000236268">
    <property type="component" value="Unassembled WGS sequence"/>
</dbReference>
<evidence type="ECO:0000313" key="7">
    <source>
        <dbReference type="Proteomes" id="UP000027186"/>
    </source>
</evidence>
<dbReference type="Gene3D" id="3.40.50.2300">
    <property type="match status" value="1"/>
</dbReference>
<dbReference type="EMBL" id="CP007794">
    <property type="protein sequence ID" value="AIB14396.1"/>
    <property type="molecule type" value="Genomic_DNA"/>
</dbReference>
<evidence type="ECO:0000313" key="6">
    <source>
        <dbReference type="EMBL" id="PNQ97411.1"/>
    </source>
</evidence>
<dbReference type="Proteomes" id="UP001628281">
    <property type="component" value="Unassembled WGS sequence"/>
</dbReference>
<accession>A0A5B0KKQ8</accession>
<dbReference type="EMBL" id="VEWN01000016">
    <property type="protein sequence ID" value="KAA1053247.1"/>
    <property type="molecule type" value="Genomic_DNA"/>
</dbReference>
<dbReference type="RefSeq" id="WP_051658297.1">
    <property type="nucleotide sequence ID" value="NZ_CP007794.1"/>
</dbReference>
<dbReference type="EMBL" id="POWG01000020">
    <property type="protein sequence ID" value="PNQ97411.1"/>
    <property type="molecule type" value="Genomic_DNA"/>
</dbReference>
<dbReference type="KEGG" id="abq:ABAZ39_20995"/>
<feature type="modified residue" description="4-aspartylphosphate" evidence="1">
    <location>
        <position position="61"/>
    </location>
</feature>
<reference evidence="6 8" key="2">
    <citation type="submission" date="2018-01" db="EMBL/GenBank/DDBJ databases">
        <title>Whole genome sequence of Azospirillum brasilense REC3 isolated from strawberry roots.</title>
        <authorList>
            <person name="Fontana C.A."/>
            <person name="Salazar S.M."/>
            <person name="Bassi D."/>
            <person name="Puglisi E."/>
            <person name="Lovaisa N.C."/>
            <person name="Toffoli L.M."/>
            <person name="Pedraza R."/>
            <person name="Cocconcelli P.S."/>
        </authorList>
    </citation>
    <scope>NUCLEOTIDE SEQUENCE [LARGE SCALE GENOMIC DNA]</scope>
    <source>
        <strain evidence="6 8">REC3</strain>
        <plasmid evidence="6">p11unnamed</plasmid>
    </source>
</reference>
<organism evidence="6 8">
    <name type="scientific">Azospirillum argentinense</name>
    <dbReference type="NCBI Taxonomy" id="2970906"/>
    <lineage>
        <taxon>Bacteria</taxon>
        <taxon>Pseudomonadati</taxon>
        <taxon>Pseudomonadota</taxon>
        <taxon>Alphaproteobacteria</taxon>
        <taxon>Rhodospirillales</taxon>
        <taxon>Azospirillaceae</taxon>
        <taxon>Azospirillum</taxon>
    </lineage>
</organism>
<evidence type="ECO:0000313" key="4">
    <source>
        <dbReference type="EMBL" id="KAA1053247.1"/>
    </source>
</evidence>